<organism evidence="2 3">
    <name type="scientific">Dendrothele bispora (strain CBS 962.96)</name>
    <dbReference type="NCBI Taxonomy" id="1314807"/>
    <lineage>
        <taxon>Eukaryota</taxon>
        <taxon>Fungi</taxon>
        <taxon>Dikarya</taxon>
        <taxon>Basidiomycota</taxon>
        <taxon>Agaricomycotina</taxon>
        <taxon>Agaricomycetes</taxon>
        <taxon>Agaricomycetidae</taxon>
        <taxon>Agaricales</taxon>
        <taxon>Agaricales incertae sedis</taxon>
        <taxon>Dendrothele</taxon>
    </lineage>
</organism>
<evidence type="ECO:0000313" key="2">
    <source>
        <dbReference type="EMBL" id="THU79866.1"/>
    </source>
</evidence>
<dbReference type="EMBL" id="ML179965">
    <property type="protein sequence ID" value="THU79866.1"/>
    <property type="molecule type" value="Genomic_DNA"/>
</dbReference>
<evidence type="ECO:0000256" key="1">
    <source>
        <dbReference type="SAM" id="MobiDB-lite"/>
    </source>
</evidence>
<feature type="compositionally biased region" description="Basic and acidic residues" evidence="1">
    <location>
        <begin position="45"/>
        <end position="61"/>
    </location>
</feature>
<dbReference type="Proteomes" id="UP000297245">
    <property type="component" value="Unassembled WGS sequence"/>
</dbReference>
<gene>
    <name evidence="2" type="ORF">K435DRAFT_874976</name>
</gene>
<protein>
    <submittedName>
        <fullName evidence="2">Uncharacterized protein</fullName>
    </submittedName>
</protein>
<dbReference type="AlphaFoldDB" id="A0A4S8KVC4"/>
<name>A0A4S8KVC4_DENBC</name>
<reference evidence="2 3" key="1">
    <citation type="journal article" date="2019" name="Nat. Ecol. Evol.">
        <title>Megaphylogeny resolves global patterns of mushroom evolution.</title>
        <authorList>
            <person name="Varga T."/>
            <person name="Krizsan K."/>
            <person name="Foldi C."/>
            <person name="Dima B."/>
            <person name="Sanchez-Garcia M."/>
            <person name="Sanchez-Ramirez S."/>
            <person name="Szollosi G.J."/>
            <person name="Szarkandi J.G."/>
            <person name="Papp V."/>
            <person name="Albert L."/>
            <person name="Andreopoulos W."/>
            <person name="Angelini C."/>
            <person name="Antonin V."/>
            <person name="Barry K.W."/>
            <person name="Bougher N.L."/>
            <person name="Buchanan P."/>
            <person name="Buyck B."/>
            <person name="Bense V."/>
            <person name="Catcheside P."/>
            <person name="Chovatia M."/>
            <person name="Cooper J."/>
            <person name="Damon W."/>
            <person name="Desjardin D."/>
            <person name="Finy P."/>
            <person name="Geml J."/>
            <person name="Haridas S."/>
            <person name="Hughes K."/>
            <person name="Justo A."/>
            <person name="Karasinski D."/>
            <person name="Kautmanova I."/>
            <person name="Kiss B."/>
            <person name="Kocsube S."/>
            <person name="Kotiranta H."/>
            <person name="LaButti K.M."/>
            <person name="Lechner B.E."/>
            <person name="Liimatainen K."/>
            <person name="Lipzen A."/>
            <person name="Lukacs Z."/>
            <person name="Mihaltcheva S."/>
            <person name="Morgado L.N."/>
            <person name="Niskanen T."/>
            <person name="Noordeloos M.E."/>
            <person name="Ohm R.A."/>
            <person name="Ortiz-Santana B."/>
            <person name="Ovrebo C."/>
            <person name="Racz N."/>
            <person name="Riley R."/>
            <person name="Savchenko A."/>
            <person name="Shiryaev A."/>
            <person name="Soop K."/>
            <person name="Spirin V."/>
            <person name="Szebenyi C."/>
            <person name="Tomsovsky M."/>
            <person name="Tulloss R.E."/>
            <person name="Uehling J."/>
            <person name="Grigoriev I.V."/>
            <person name="Vagvolgyi C."/>
            <person name="Papp T."/>
            <person name="Martin F.M."/>
            <person name="Miettinen O."/>
            <person name="Hibbett D.S."/>
            <person name="Nagy L.G."/>
        </authorList>
    </citation>
    <scope>NUCLEOTIDE SEQUENCE [LARGE SCALE GENOMIC DNA]</scope>
    <source>
        <strain evidence="2 3">CBS 962.96</strain>
    </source>
</reference>
<keyword evidence="3" id="KW-1185">Reference proteome</keyword>
<feature type="compositionally biased region" description="Basic and acidic residues" evidence="1">
    <location>
        <begin position="70"/>
        <end position="93"/>
    </location>
</feature>
<feature type="compositionally biased region" description="Polar residues" evidence="1">
    <location>
        <begin position="226"/>
        <end position="239"/>
    </location>
</feature>
<sequence length="434" mass="47460">MSAKKTALSLPPIGTRSANKVAHPGLLHKANDIPRAPRCTSEQIAEARAKQQQEKEAKEAAEEAAIQKAAEIEDAHRKEDLQRQKESRAERSGPKGKQQQKINTRNTAKEGNGLKSGKRGTTYDSDEGSDTGMSQPGVLKRKETNLEGFESDANHASDPSIHIQDEESGSEDGNEMRPVGTPTVNLKTSLQHKRKPSTEKTKGNSKKSKTTALSGLNVSFKKNHSRAASTASSNISTVAASGGEPDDDSLVQFGGFYDENPTVERSGVAQSASKAEMKTAIKIEHVEVKKPRTRKELRDGDRKWKMSHLPGGNTTQRTFQTVVVPLFQQKAGTLLPWAGLDTEDYQAIINTAFGAEKFVTDGKDVWDGLLGYAMTNWRSAIGQAGIDVVKETIRDNEDMLNTPEMIAFFVESYLAQNAETLSVARRREILSNQT</sequence>
<feature type="compositionally biased region" description="Basic and acidic residues" evidence="1">
    <location>
        <begin position="291"/>
        <end position="304"/>
    </location>
</feature>
<feature type="region of interest" description="Disordered" evidence="1">
    <location>
        <begin position="291"/>
        <end position="311"/>
    </location>
</feature>
<feature type="compositionally biased region" description="Polar residues" evidence="1">
    <location>
        <begin position="97"/>
        <end position="106"/>
    </location>
</feature>
<accession>A0A4S8KVC4</accession>
<proteinExistence type="predicted"/>
<evidence type="ECO:0000313" key="3">
    <source>
        <dbReference type="Proteomes" id="UP000297245"/>
    </source>
</evidence>
<dbReference type="OrthoDB" id="3014170at2759"/>
<feature type="region of interest" description="Disordered" evidence="1">
    <location>
        <begin position="1"/>
        <end position="250"/>
    </location>
</feature>